<feature type="region of interest" description="Disordered" evidence="1">
    <location>
        <begin position="169"/>
        <end position="188"/>
    </location>
</feature>
<reference evidence="3" key="1">
    <citation type="submission" date="2025-08" db="UniProtKB">
        <authorList>
            <consortium name="RefSeq"/>
        </authorList>
    </citation>
    <scope>IDENTIFICATION</scope>
    <source>
        <tissue evidence="3">Muscle</tissue>
    </source>
</reference>
<feature type="compositionally biased region" description="Basic and acidic residues" evidence="1">
    <location>
        <begin position="1025"/>
        <end position="1037"/>
    </location>
</feature>
<evidence type="ECO:0000256" key="1">
    <source>
        <dbReference type="SAM" id="MobiDB-lite"/>
    </source>
</evidence>
<feature type="compositionally biased region" description="Basic and acidic residues" evidence="1">
    <location>
        <begin position="216"/>
        <end position="227"/>
    </location>
</feature>
<organism evidence="2 3">
    <name type="scientific">Limulus polyphemus</name>
    <name type="common">Atlantic horseshoe crab</name>
    <dbReference type="NCBI Taxonomy" id="6850"/>
    <lineage>
        <taxon>Eukaryota</taxon>
        <taxon>Metazoa</taxon>
        <taxon>Ecdysozoa</taxon>
        <taxon>Arthropoda</taxon>
        <taxon>Chelicerata</taxon>
        <taxon>Merostomata</taxon>
        <taxon>Xiphosura</taxon>
        <taxon>Limulidae</taxon>
        <taxon>Limulus</taxon>
    </lineage>
</organism>
<feature type="region of interest" description="Disordered" evidence="1">
    <location>
        <begin position="1100"/>
        <end position="1129"/>
    </location>
</feature>
<feature type="region of interest" description="Disordered" evidence="1">
    <location>
        <begin position="391"/>
        <end position="435"/>
    </location>
</feature>
<feature type="compositionally biased region" description="Basic and acidic residues" evidence="1">
    <location>
        <begin position="1168"/>
        <end position="1189"/>
    </location>
</feature>
<dbReference type="PANTHER" id="PTHR14421:SF3">
    <property type="entry name" value="SPERMATOGENESIS-ASSOCIATED PROTEIN 1"/>
    <property type="match status" value="1"/>
</dbReference>
<feature type="compositionally biased region" description="Polar residues" evidence="1">
    <location>
        <begin position="402"/>
        <end position="411"/>
    </location>
</feature>
<keyword evidence="2" id="KW-1185">Reference proteome</keyword>
<evidence type="ECO:0000313" key="3">
    <source>
        <dbReference type="RefSeq" id="XP_022240105.1"/>
    </source>
</evidence>
<name>A0ABM1S900_LIMPO</name>
<feature type="region of interest" description="Disordered" evidence="1">
    <location>
        <begin position="1257"/>
        <end position="1278"/>
    </location>
</feature>
<feature type="compositionally biased region" description="Polar residues" evidence="1">
    <location>
        <begin position="242"/>
        <end position="269"/>
    </location>
</feature>
<dbReference type="RefSeq" id="XP_022240105.1">
    <property type="nucleotide sequence ID" value="XM_022384397.1"/>
</dbReference>
<accession>A0ABM1S900</accession>
<dbReference type="Proteomes" id="UP000694941">
    <property type="component" value="Unplaced"/>
</dbReference>
<feature type="compositionally biased region" description="Low complexity" evidence="1">
    <location>
        <begin position="1111"/>
        <end position="1120"/>
    </location>
</feature>
<proteinExistence type="predicted"/>
<evidence type="ECO:0000313" key="2">
    <source>
        <dbReference type="Proteomes" id="UP000694941"/>
    </source>
</evidence>
<gene>
    <name evidence="3" type="primary">LOC111085506</name>
</gene>
<feature type="region of interest" description="Disordered" evidence="1">
    <location>
        <begin position="1167"/>
        <end position="1189"/>
    </location>
</feature>
<feature type="region of interest" description="Disordered" evidence="1">
    <location>
        <begin position="1020"/>
        <end position="1046"/>
    </location>
</feature>
<sequence length="1313" mass="149354">MFIPGPQKADHYQPLDNMLTSGLQLADHYQRLNIVLTSGLLLVEIHIYQVPRDRWIERQNIAKTQVVHYAISSGFVRVPPYITLSDLRTVFPKQLCEETLPEHYVFLRRVGRNFTQVKKLQEKELKVKYYMPPYTFDPEIYIKEGQYTKNSRWPLEEDSGFDELLVTGHRSQDDSTSPSDDTRYNLSSGLPSALKNNFLSSGDGSREGGSNGMLTKENRNVAEKSTRCGESVFKGFTRRQKVSNQPHNSRNGSQQFPASTESSAYSTSHPLEVNNKGKQRGSASVKTTEDEKFFKSIQENEEGVTAASLVKNIKLYCSTEAESVQSKQYAGAVTPRWTTSPFTSRVPTRISVELTKKNDTRTSIKKTKSSSRSRVPVPIVLLKRPLSRIGRSSCVQGKGRPNSGQCRVNSGRSRHISGKSRPNSGRSRLISGQKKSQFTRKKENYHNFVENVYKSTNSSGLPRLVGLVQKMNPFISADGTSEEIRSVLATQSSVLQFRKQKGFTTANKQTSRSTIQNKNSEVCSAKNQLVQYSNTETTALPKRSSKIPKARRGNIMSKKASFTISRENERETQCWRRFQDSWRQFFETKNFQDRPWPVNLTRAIQQEGNESKNFHSTNNIPELNKHKEHLINSNVNHFLTEITDRKWEDVSSSHTQLSVKNALLKKGYSLPISATGDDSKSVQQAESATVVNVATLSADSNIKNDIQKQNKEKERNGCYFKITKNVTKKGLKKCNRNREVREQQKYCLESHTDNQINQISDKTGGSARRSSLHKASSSNRTLKTEGNVEYINGIRTFTTVRDLGGEKNTWRRTDNAVTSEDNKEGSYHQNWKGQKNESTVEARITHDNGVEYYDNGALKIITSPFIDDITEVEERISGVKKHHSFNLIVTEEIKENKLARRHSNRDKTRRYSSKDQIDSQSSQVLITKTGATGNKCTSRQSTLDVFVKKTGPTMEKKTRGRIQVKDKYNVQWNESRELIDYDMMGQNNNLENVCHDMKDTDEIPRADAKILYGISLIPKPTSDPKGVKEDQSSEKKISIANTPINHDISNIQEKEKGGKERNRLNIQFTLENKRKEFTQYNLGGDRRIIEGQNYDFEGVSDGHTSEALGRTSGTTTSNSSCWDSTDKTSTKAIRVENAESRGDNKSHSVNRECSNWEELDEQVYQKVLSKEDNRESGDGQENKGSEERIEYNTCPSRIAKNCQWDMYEKVYDTKSQTEEKGKESRETRAYASRMISNNSVNRNGEKARKTIRRPTSFQLRRSRSDSSSLASGRRRQVRIDAGTYRGKVETVSSFDLKEDNDLETRCKIKLNKN</sequence>
<dbReference type="GeneID" id="111085506"/>
<feature type="region of interest" description="Disordered" evidence="1">
    <location>
        <begin position="898"/>
        <end position="922"/>
    </location>
</feature>
<protein>
    <submittedName>
        <fullName evidence="3">Uncharacterized protein LOC111085506</fullName>
    </submittedName>
</protein>
<feature type="region of interest" description="Disordered" evidence="1">
    <location>
        <begin position="757"/>
        <end position="780"/>
    </location>
</feature>
<dbReference type="InterPro" id="IPR039062">
    <property type="entry name" value="SPAT1"/>
</dbReference>
<dbReference type="PANTHER" id="PTHR14421">
    <property type="entry name" value="SPERMATOGENESIS-ASSOCIATED PROTEIN 1"/>
    <property type="match status" value="1"/>
</dbReference>
<feature type="compositionally biased region" description="Basic residues" evidence="1">
    <location>
        <begin position="899"/>
        <end position="911"/>
    </location>
</feature>
<feature type="region of interest" description="Disordered" evidence="1">
    <location>
        <begin position="195"/>
        <end position="288"/>
    </location>
</feature>